<feature type="domain" description="AAA+ ATPase" evidence="7">
    <location>
        <begin position="596"/>
        <end position="730"/>
    </location>
</feature>
<dbReference type="InterPro" id="IPR051701">
    <property type="entry name" value="Mito_OM_Translocase_MSP1"/>
</dbReference>
<evidence type="ECO:0000256" key="5">
    <source>
        <dbReference type="ARBA" id="ARBA00023128"/>
    </source>
</evidence>
<evidence type="ECO:0000256" key="4">
    <source>
        <dbReference type="ARBA" id="ARBA00022840"/>
    </source>
</evidence>
<evidence type="ECO:0000313" key="9">
    <source>
        <dbReference type="Proteomes" id="UP000503462"/>
    </source>
</evidence>
<keyword evidence="3" id="KW-0472">Membrane</keyword>
<dbReference type="Gene3D" id="1.10.8.60">
    <property type="match status" value="1"/>
</dbReference>
<dbReference type="InterPro" id="IPR003593">
    <property type="entry name" value="AAA+_ATPase"/>
</dbReference>
<keyword evidence="5" id="KW-0496">Mitochondrion</keyword>
<organism evidence="8 9">
    <name type="scientific">Peltaster fructicola</name>
    <dbReference type="NCBI Taxonomy" id="286661"/>
    <lineage>
        <taxon>Eukaryota</taxon>
        <taxon>Fungi</taxon>
        <taxon>Dikarya</taxon>
        <taxon>Ascomycota</taxon>
        <taxon>Pezizomycotina</taxon>
        <taxon>Dothideomycetes</taxon>
        <taxon>Dothideomycetes incertae sedis</taxon>
        <taxon>Peltaster</taxon>
    </lineage>
</organism>
<dbReference type="Pfam" id="PF24581">
    <property type="entry name" value="DUF7608"/>
    <property type="match status" value="1"/>
</dbReference>
<keyword evidence="3" id="KW-1000">Mitochondrion outer membrane</keyword>
<feature type="region of interest" description="Disordered" evidence="6">
    <location>
        <begin position="1"/>
        <end position="30"/>
    </location>
</feature>
<dbReference type="Pfam" id="PF17862">
    <property type="entry name" value="AAA_lid_3"/>
    <property type="match status" value="1"/>
</dbReference>
<dbReference type="OrthoDB" id="39734at2759"/>
<dbReference type="InterPro" id="IPR027417">
    <property type="entry name" value="P-loop_NTPase"/>
</dbReference>
<dbReference type="AlphaFoldDB" id="A0A6H0XQB2"/>
<evidence type="ECO:0000259" key="7">
    <source>
        <dbReference type="SMART" id="SM00382"/>
    </source>
</evidence>
<protein>
    <recommendedName>
        <fullName evidence="7">AAA+ ATPase domain-containing protein</fullName>
    </recommendedName>
</protein>
<comment type="subcellular location">
    <subcellularLocation>
        <location evidence="1">Mitochondrion outer membrane</location>
        <topology evidence="1">Single-pass membrane protein</topology>
    </subcellularLocation>
</comment>
<keyword evidence="2" id="KW-0547">Nucleotide-binding</keyword>
<keyword evidence="4" id="KW-0067">ATP-binding</keyword>
<evidence type="ECO:0000313" key="8">
    <source>
        <dbReference type="EMBL" id="QIW96824.1"/>
    </source>
</evidence>
<accession>A0A6H0XQB2</accession>
<dbReference type="EMBL" id="CP051140">
    <property type="protein sequence ID" value="QIW96824.1"/>
    <property type="molecule type" value="Genomic_DNA"/>
</dbReference>
<dbReference type="Pfam" id="PF00004">
    <property type="entry name" value="AAA"/>
    <property type="match status" value="1"/>
</dbReference>
<evidence type="ECO:0000256" key="6">
    <source>
        <dbReference type="SAM" id="MobiDB-lite"/>
    </source>
</evidence>
<dbReference type="InterPro" id="IPR003959">
    <property type="entry name" value="ATPase_AAA_core"/>
</dbReference>
<dbReference type="GO" id="GO:0005524">
    <property type="term" value="F:ATP binding"/>
    <property type="evidence" value="ECO:0007669"/>
    <property type="project" value="UniProtKB-KW"/>
</dbReference>
<dbReference type="InterPro" id="IPR056027">
    <property type="entry name" value="DUF7608"/>
</dbReference>
<dbReference type="SMART" id="SM00382">
    <property type="entry name" value="AAA"/>
    <property type="match status" value="1"/>
</dbReference>
<evidence type="ECO:0000256" key="2">
    <source>
        <dbReference type="ARBA" id="ARBA00022741"/>
    </source>
</evidence>
<evidence type="ECO:0000256" key="1">
    <source>
        <dbReference type="ARBA" id="ARBA00004572"/>
    </source>
</evidence>
<sequence length="869" mass="95080">MSCSSDVASQLVESTEGKTGDEGKPAKNDIVERDANTFGRLNAPMAANLEVEAIVNATYSLAGQNLPVFAGSKSELAIQFADPHGHAYMDSYVDKLADTVGADVVRIDANDFSDLTEEYVGQGNDSPGTFSTLAHEVFDGQSSVDAIAATASATVSSQDPFEEEENDEEEEEEDEDNEDESDEPETNSHGQKIKSVQDLLKSNFGNLERGLSRIPVAFSFAIPAGAMSGRNGSRRKKDRQESDYVQWDDARLSAVLEQLVDAPQTKCDAESTTRSVAGAPSTIPLDLANIAWSLGKQHAVRLQNQSQSPTIHPNDAQQPRTIIHVKDLNDICRSKLGEVIITRLAKVVQKRRRLGEQVMIIGSSTTIDRTAANIEDSPFISCVVPNLAESLADKNDMPAVRTAGHGYHRIKEINVRHIGSMLRRLQPDQGSEEIDTIIQDPAFSKDIRLLGERALSQEVVHRLVLTAIGLARTYTRSEAVNAFHIELAASILSYSEHLTLLKATALGSRIRARFGTSNLDTDKPGKTGRERIEKIKQNCNSHEARLLGGVVDSQNIKTGFDDVHVAPDTIEALKTLTSLSLLRPDAFKYGILAKDNLSGLMLYGPPGTGKTLLAKAVAKESKATVLEVSGAQVYEKYVGEGEKMVRAVFTLAKKLSPCVVFIDEADALFGTRNSASNRSTHRELINQFLREWDGMDDHKVFIMVATNRPFDVDDAVLRRLPRRLLVDLPVAKDREDILGIHLRDEDLDPAVALPKLAAQTPLYSGSDLKNLCVAAALAAVREENALAAKHAEDEDFALPEKRTLYQRHFDKGLQEISASISEDMSSLNAIRKFDEQYGDRKGRRKKASYGFGALDAAVDENAARVRQGP</sequence>
<dbReference type="PROSITE" id="PS00674">
    <property type="entry name" value="AAA"/>
    <property type="match status" value="1"/>
</dbReference>
<name>A0A6H0XQB2_9PEZI</name>
<evidence type="ECO:0000256" key="3">
    <source>
        <dbReference type="ARBA" id="ARBA00022787"/>
    </source>
</evidence>
<gene>
    <name evidence="8" type="ORF">AMS68_002342</name>
</gene>
<dbReference type="Proteomes" id="UP000503462">
    <property type="component" value="Chromosome 2"/>
</dbReference>
<feature type="compositionally biased region" description="Basic and acidic residues" evidence="6">
    <location>
        <begin position="15"/>
        <end position="30"/>
    </location>
</feature>
<feature type="compositionally biased region" description="Polar residues" evidence="6">
    <location>
        <begin position="1"/>
        <end position="13"/>
    </location>
</feature>
<feature type="region of interest" description="Disordered" evidence="6">
    <location>
        <begin position="152"/>
        <end position="194"/>
    </location>
</feature>
<dbReference type="InterPro" id="IPR041569">
    <property type="entry name" value="AAA_lid_3"/>
</dbReference>
<feature type="region of interest" description="Disordered" evidence="6">
    <location>
        <begin position="225"/>
        <end position="244"/>
    </location>
</feature>
<reference evidence="8 9" key="1">
    <citation type="journal article" date="2016" name="Sci. Rep.">
        <title>Peltaster fructicola genome reveals evolution from an invasive phytopathogen to an ectophytic parasite.</title>
        <authorList>
            <person name="Xu C."/>
            <person name="Chen H."/>
            <person name="Gleason M.L."/>
            <person name="Xu J.R."/>
            <person name="Liu H."/>
            <person name="Zhang R."/>
            <person name="Sun G."/>
        </authorList>
    </citation>
    <scope>NUCLEOTIDE SEQUENCE [LARGE SCALE GENOMIC DNA]</scope>
    <source>
        <strain evidence="8 9">LNHT1506</strain>
    </source>
</reference>
<dbReference type="PANTHER" id="PTHR45644">
    <property type="entry name" value="AAA ATPASE, PUTATIVE (AFU_ORTHOLOGUE AFUA_2G12920)-RELATED-RELATED"/>
    <property type="match status" value="1"/>
</dbReference>
<feature type="compositionally biased region" description="Acidic residues" evidence="6">
    <location>
        <begin position="160"/>
        <end position="185"/>
    </location>
</feature>
<dbReference type="GO" id="GO:0005741">
    <property type="term" value="C:mitochondrial outer membrane"/>
    <property type="evidence" value="ECO:0007669"/>
    <property type="project" value="UniProtKB-SubCell"/>
</dbReference>
<dbReference type="Gene3D" id="3.40.50.300">
    <property type="entry name" value="P-loop containing nucleotide triphosphate hydrolases"/>
    <property type="match status" value="1"/>
</dbReference>
<keyword evidence="9" id="KW-1185">Reference proteome</keyword>
<proteinExistence type="predicted"/>
<dbReference type="InterPro" id="IPR003960">
    <property type="entry name" value="ATPase_AAA_CS"/>
</dbReference>
<dbReference type="GO" id="GO:0016887">
    <property type="term" value="F:ATP hydrolysis activity"/>
    <property type="evidence" value="ECO:0007669"/>
    <property type="project" value="InterPro"/>
</dbReference>
<dbReference type="PANTHER" id="PTHR45644:SF56">
    <property type="entry name" value="AAA ATPASE, PUTATIVE (AFU_ORTHOLOGUE AFUA_2G12920)-RELATED"/>
    <property type="match status" value="1"/>
</dbReference>
<dbReference type="SUPFAM" id="SSF52540">
    <property type="entry name" value="P-loop containing nucleoside triphosphate hydrolases"/>
    <property type="match status" value="1"/>
</dbReference>